<feature type="transmembrane region" description="Helical" evidence="2">
    <location>
        <begin position="64"/>
        <end position="89"/>
    </location>
</feature>
<dbReference type="EMBL" id="KB467898">
    <property type="protein sequence ID" value="PCH36829.1"/>
    <property type="molecule type" value="Genomic_DNA"/>
</dbReference>
<keyword evidence="2" id="KW-0812">Transmembrane</keyword>
<reference evidence="3 4" key="1">
    <citation type="journal article" date="2012" name="Science">
        <title>The Paleozoic origin of enzymatic lignin decomposition reconstructed from 31 fungal genomes.</title>
        <authorList>
            <person name="Floudas D."/>
            <person name="Binder M."/>
            <person name="Riley R."/>
            <person name="Barry K."/>
            <person name="Blanchette R.A."/>
            <person name="Henrissat B."/>
            <person name="Martinez A.T."/>
            <person name="Otillar R."/>
            <person name="Spatafora J.W."/>
            <person name="Yadav J.S."/>
            <person name="Aerts A."/>
            <person name="Benoit I."/>
            <person name="Boyd A."/>
            <person name="Carlson A."/>
            <person name="Copeland A."/>
            <person name="Coutinho P.M."/>
            <person name="de Vries R.P."/>
            <person name="Ferreira P."/>
            <person name="Findley K."/>
            <person name="Foster B."/>
            <person name="Gaskell J."/>
            <person name="Glotzer D."/>
            <person name="Gorecki P."/>
            <person name="Heitman J."/>
            <person name="Hesse C."/>
            <person name="Hori C."/>
            <person name="Igarashi K."/>
            <person name="Jurgens J.A."/>
            <person name="Kallen N."/>
            <person name="Kersten P."/>
            <person name="Kohler A."/>
            <person name="Kuees U."/>
            <person name="Kumar T.K.A."/>
            <person name="Kuo A."/>
            <person name="LaButti K."/>
            <person name="Larrondo L.F."/>
            <person name="Lindquist E."/>
            <person name="Ling A."/>
            <person name="Lombard V."/>
            <person name="Lucas S."/>
            <person name="Lundell T."/>
            <person name="Martin R."/>
            <person name="McLaughlin D.J."/>
            <person name="Morgenstern I."/>
            <person name="Morin E."/>
            <person name="Murat C."/>
            <person name="Nagy L.G."/>
            <person name="Nolan M."/>
            <person name="Ohm R.A."/>
            <person name="Patyshakuliyeva A."/>
            <person name="Rokas A."/>
            <person name="Ruiz-Duenas F.J."/>
            <person name="Sabat G."/>
            <person name="Salamov A."/>
            <person name="Samejima M."/>
            <person name="Schmutz J."/>
            <person name="Slot J.C."/>
            <person name="St John F."/>
            <person name="Stenlid J."/>
            <person name="Sun H."/>
            <person name="Sun S."/>
            <person name="Syed K."/>
            <person name="Tsang A."/>
            <person name="Wiebenga A."/>
            <person name="Young D."/>
            <person name="Pisabarro A."/>
            <person name="Eastwood D.C."/>
            <person name="Martin F."/>
            <person name="Cullen D."/>
            <person name="Grigoriev I.V."/>
            <person name="Hibbett D.S."/>
        </authorList>
    </citation>
    <scope>NUCLEOTIDE SEQUENCE [LARGE SCALE GENOMIC DNA]</scope>
    <source>
        <strain evidence="3 4">MD-104</strain>
    </source>
</reference>
<evidence type="ECO:0000256" key="2">
    <source>
        <dbReference type="SAM" id="Phobius"/>
    </source>
</evidence>
<keyword evidence="2" id="KW-1133">Transmembrane helix</keyword>
<evidence type="ECO:0000313" key="4">
    <source>
        <dbReference type="Proteomes" id="UP000218811"/>
    </source>
</evidence>
<sequence>MRPGVSAASGQPARAQRPASREAGRRRTRGRGGRRGALAPVGRPRNATVVLVVVERVALRGARVVLLVFAQGVLATHTVILYAAVIGLVCRLHREVPRPGSALRPAGTPWW</sequence>
<proteinExistence type="predicted"/>
<accession>A0A2H3JDL6</accession>
<feature type="region of interest" description="Disordered" evidence="1">
    <location>
        <begin position="1"/>
        <end position="40"/>
    </location>
</feature>
<keyword evidence="4" id="KW-1185">Reference proteome</keyword>
<evidence type="ECO:0000256" key="1">
    <source>
        <dbReference type="SAM" id="MobiDB-lite"/>
    </source>
</evidence>
<name>A0A2H3JDL6_WOLCO</name>
<protein>
    <submittedName>
        <fullName evidence="3">Uncharacterized protein</fullName>
    </submittedName>
</protein>
<keyword evidence="2" id="KW-0472">Membrane</keyword>
<evidence type="ECO:0000313" key="3">
    <source>
        <dbReference type="EMBL" id="PCH36829.1"/>
    </source>
</evidence>
<dbReference type="Proteomes" id="UP000218811">
    <property type="component" value="Unassembled WGS sequence"/>
</dbReference>
<organism evidence="3 4">
    <name type="scientific">Wolfiporia cocos (strain MD-104)</name>
    <name type="common">Brown rot fungus</name>
    <dbReference type="NCBI Taxonomy" id="742152"/>
    <lineage>
        <taxon>Eukaryota</taxon>
        <taxon>Fungi</taxon>
        <taxon>Dikarya</taxon>
        <taxon>Basidiomycota</taxon>
        <taxon>Agaricomycotina</taxon>
        <taxon>Agaricomycetes</taxon>
        <taxon>Polyporales</taxon>
        <taxon>Phaeolaceae</taxon>
        <taxon>Wolfiporia</taxon>
    </lineage>
</organism>
<gene>
    <name evidence="3" type="ORF">WOLCODRAFT_28776</name>
</gene>
<dbReference type="AlphaFoldDB" id="A0A2H3JDL6"/>